<evidence type="ECO:0000313" key="10">
    <source>
        <dbReference type="Proteomes" id="UP000663852"/>
    </source>
</evidence>
<dbReference type="SUPFAM" id="SSF53474">
    <property type="entry name" value="alpha/beta-Hydrolases"/>
    <property type="match status" value="1"/>
</dbReference>
<comment type="caution">
    <text evidence="9">The sequence shown here is derived from an EMBL/GenBank/DDBJ whole genome shotgun (WGS) entry which is preliminary data.</text>
</comment>
<dbReference type="EMBL" id="CAJNOJ010000989">
    <property type="protein sequence ID" value="CAF1537425.1"/>
    <property type="molecule type" value="Genomic_DNA"/>
</dbReference>
<feature type="non-terminal residue" evidence="9">
    <location>
        <position position="1"/>
    </location>
</feature>
<dbReference type="GO" id="GO:0005765">
    <property type="term" value="C:lysosomal membrane"/>
    <property type="evidence" value="ECO:0007669"/>
    <property type="project" value="UniProtKB-SubCell"/>
</dbReference>
<protein>
    <recommendedName>
        <fullName evidence="2">acylglycerol lipase</fullName>
        <ecNumber evidence="2">3.1.1.23</ecNumber>
    </recommendedName>
</protein>
<name>A0A815VNA5_ADIRI</name>
<comment type="catalytic activity">
    <reaction evidence="1">
        <text>Hydrolyzes glycerol monoesters of long-chain fatty acids.</text>
        <dbReference type="EC" id="3.1.1.23"/>
    </reaction>
</comment>
<gene>
    <name evidence="9" type="ORF">EDS130_LOCUS45057</name>
</gene>
<proteinExistence type="predicted"/>
<dbReference type="PANTHER" id="PTHR43798">
    <property type="entry name" value="MONOACYLGLYCEROL LIPASE"/>
    <property type="match status" value="1"/>
</dbReference>
<evidence type="ECO:0000256" key="2">
    <source>
        <dbReference type="ARBA" id="ARBA00013254"/>
    </source>
</evidence>
<evidence type="ECO:0000256" key="5">
    <source>
        <dbReference type="ARBA" id="ARBA00046308"/>
    </source>
</evidence>
<dbReference type="PRINTS" id="PR00111">
    <property type="entry name" value="ABHYDROLASE"/>
</dbReference>
<dbReference type="Pfam" id="PF00561">
    <property type="entry name" value="Abhydrolase_1"/>
    <property type="match status" value="1"/>
</dbReference>
<dbReference type="GO" id="GO:0047372">
    <property type="term" value="F:monoacylglycerol lipase activity"/>
    <property type="evidence" value="ECO:0007669"/>
    <property type="project" value="UniProtKB-EC"/>
</dbReference>
<evidence type="ECO:0000256" key="7">
    <source>
        <dbReference type="ARBA" id="ARBA00049568"/>
    </source>
</evidence>
<dbReference type="InterPro" id="IPR029058">
    <property type="entry name" value="AB_hydrolase_fold"/>
</dbReference>
<feature type="domain" description="AB hydrolase-1" evidence="8">
    <location>
        <begin position="43"/>
        <end position="142"/>
    </location>
</feature>
<comment type="subcellular location">
    <subcellularLocation>
        <location evidence="3">Late endosome membrane</location>
        <topology evidence="3">Single-pass type II membrane protein</topology>
    </subcellularLocation>
    <subcellularLocation>
        <location evidence="4">Lysosome membrane</location>
        <topology evidence="4">Single-pass type II membrane protein</topology>
    </subcellularLocation>
    <subcellularLocation>
        <location evidence="5">Mitochondrion membrane</location>
        <topology evidence="5">Single-pass type II membrane protein</topology>
    </subcellularLocation>
</comment>
<dbReference type="Gene3D" id="3.40.50.1820">
    <property type="entry name" value="alpha/beta hydrolase"/>
    <property type="match status" value="1"/>
</dbReference>
<evidence type="ECO:0000313" key="9">
    <source>
        <dbReference type="EMBL" id="CAF1537425.1"/>
    </source>
</evidence>
<evidence type="ECO:0000259" key="8">
    <source>
        <dbReference type="Pfam" id="PF00561"/>
    </source>
</evidence>
<dbReference type="PANTHER" id="PTHR43798:SF5">
    <property type="entry name" value="MONOACYLGLYCEROL LIPASE ABHD6"/>
    <property type="match status" value="1"/>
</dbReference>
<evidence type="ECO:0000256" key="6">
    <source>
        <dbReference type="ARBA" id="ARBA00047662"/>
    </source>
</evidence>
<comment type="catalytic activity">
    <reaction evidence="6">
        <text>1-dodecanoylglycerol + H2O = dodecanoate + glycerol + H(+)</text>
        <dbReference type="Rhea" id="RHEA:44316"/>
        <dbReference type="ChEBI" id="CHEBI:15377"/>
        <dbReference type="ChEBI" id="CHEBI:15378"/>
        <dbReference type="ChEBI" id="CHEBI:17754"/>
        <dbReference type="ChEBI" id="CHEBI:18262"/>
        <dbReference type="ChEBI" id="CHEBI:75539"/>
    </reaction>
</comment>
<dbReference type="GO" id="GO:0046464">
    <property type="term" value="P:acylglycerol catabolic process"/>
    <property type="evidence" value="ECO:0007669"/>
    <property type="project" value="TreeGrafter"/>
</dbReference>
<organism evidence="9 10">
    <name type="scientific">Adineta ricciae</name>
    <name type="common">Rotifer</name>
    <dbReference type="NCBI Taxonomy" id="249248"/>
    <lineage>
        <taxon>Eukaryota</taxon>
        <taxon>Metazoa</taxon>
        <taxon>Spiralia</taxon>
        <taxon>Gnathifera</taxon>
        <taxon>Rotifera</taxon>
        <taxon>Eurotatoria</taxon>
        <taxon>Bdelloidea</taxon>
        <taxon>Adinetida</taxon>
        <taxon>Adinetidae</taxon>
        <taxon>Adineta</taxon>
    </lineage>
</organism>
<sequence length="221" mass="25221">MYRINTHRAGVKKHYLTIENVNDGKSETFCYYEKETQTVNRTSLIFIHGFSSDKNTWLNTIKNIPHNFHCIAIDMPGHGETVGFSLEDLKADRVIDKLKLFFDVLGLTRPMCLIGTSMGGSIVAMFAAKYPSYVKMICLLAPVPPGGYCETDAIRQIRSGMYDIILPRTHEQFYTTADTFAMKKIHCRHLLASQYLKTKLSTIDQHKKILQSAFENDYPNL</sequence>
<dbReference type="InterPro" id="IPR000073">
    <property type="entry name" value="AB_hydrolase_1"/>
</dbReference>
<dbReference type="GO" id="GO:0031902">
    <property type="term" value="C:late endosome membrane"/>
    <property type="evidence" value="ECO:0007669"/>
    <property type="project" value="UniProtKB-SubCell"/>
</dbReference>
<dbReference type="Proteomes" id="UP000663852">
    <property type="component" value="Unassembled WGS sequence"/>
</dbReference>
<dbReference type="GO" id="GO:0031966">
    <property type="term" value="C:mitochondrial membrane"/>
    <property type="evidence" value="ECO:0007669"/>
    <property type="project" value="UniProtKB-SubCell"/>
</dbReference>
<evidence type="ECO:0000256" key="1">
    <source>
        <dbReference type="ARBA" id="ARBA00001613"/>
    </source>
</evidence>
<dbReference type="InterPro" id="IPR050266">
    <property type="entry name" value="AB_hydrolase_sf"/>
</dbReference>
<reference evidence="9" key="1">
    <citation type="submission" date="2021-02" db="EMBL/GenBank/DDBJ databases">
        <authorList>
            <person name="Nowell W R."/>
        </authorList>
    </citation>
    <scope>NUCLEOTIDE SEQUENCE</scope>
</reference>
<comment type="function">
    <text evidence="7">Lipase that preferentially hydrolysis medium-chain saturated monoacylglycerols including 2-arachidonoylglycerol. Through 2-arachidonoylglycerol degradation may regulate endocannabinoid signaling pathways. Also has a lysophosphatidyl lipase activity with a preference for lysophosphatidylglycerol among other lysophospholipids. Also able to degrade bis(monoacylglycero)phosphate (BMP) and constitutes the major enzyme for BMP catabolism. BMP, also known as lysobisphosphatidic acid, is enriched in late endosomes and lysosomes and plays a key role in the formation of intraluminal vesicles and in lipid sorting.</text>
</comment>
<dbReference type="OrthoDB" id="6431331at2759"/>
<evidence type="ECO:0000256" key="3">
    <source>
        <dbReference type="ARBA" id="ARBA00037797"/>
    </source>
</evidence>
<accession>A0A815VNA5</accession>
<evidence type="ECO:0000256" key="4">
    <source>
        <dbReference type="ARBA" id="ARBA00037874"/>
    </source>
</evidence>
<dbReference type="EC" id="3.1.1.23" evidence="2"/>
<dbReference type="AlphaFoldDB" id="A0A815VNA5"/>